<dbReference type="InterPro" id="IPR004026">
    <property type="entry name" value="Ada_DNA_repair_Zn-bd"/>
</dbReference>
<feature type="domain" description="HTH araC/xylS-type" evidence="6">
    <location>
        <begin position="85"/>
        <end position="134"/>
    </location>
</feature>
<evidence type="ECO:0000256" key="1">
    <source>
        <dbReference type="ARBA" id="ARBA00001947"/>
    </source>
</evidence>
<accession>A0A9P9DN05</accession>
<keyword evidence="2" id="KW-0808">Transferase</keyword>
<comment type="cofactor">
    <cofactor evidence="1">
        <name>Zn(2+)</name>
        <dbReference type="ChEBI" id="CHEBI:29105"/>
    </cofactor>
</comment>
<dbReference type="InterPro" id="IPR009057">
    <property type="entry name" value="Homeodomain-like_sf"/>
</dbReference>
<dbReference type="EMBL" id="JAGMWT010000008">
    <property type="protein sequence ID" value="KAH7123660.1"/>
    <property type="molecule type" value="Genomic_DNA"/>
</dbReference>
<keyword evidence="4" id="KW-0010">Activator</keyword>
<name>A0A9P9DN05_9PLEO</name>
<sequence>MSYLTDATRWRALTIRDPNANGHFVYSVKSTKCYCRPSCPARLARRANVGFFLTPAEAESAGFRACKRCKPQEEVYEDTQETAVAKACALIEEALNEDTPKSLRLQELAKNVGLTPRYFHKIFKDKTGMTPKEYAKAKMEQRRIETNGSLLTSDGQLTIGPFDLAEFDFNDLVDYSFDPHVPTEGLVAPQAPFPHILPATFGQEIDVNIQSLPWNGTCVPNAVLSGPVDEINKSYIHIGETESSASPEWILWDPVAPVISTFELDAAVVLRGDSLPQQ</sequence>
<evidence type="ECO:0000313" key="8">
    <source>
        <dbReference type="Proteomes" id="UP000700596"/>
    </source>
</evidence>
<dbReference type="GO" id="GO:0032259">
    <property type="term" value="P:methylation"/>
    <property type="evidence" value="ECO:0007669"/>
    <property type="project" value="UniProtKB-KW"/>
</dbReference>
<dbReference type="GO" id="GO:0003700">
    <property type="term" value="F:DNA-binding transcription factor activity"/>
    <property type="evidence" value="ECO:0007669"/>
    <property type="project" value="InterPro"/>
</dbReference>
<dbReference type="Pfam" id="PF00165">
    <property type="entry name" value="HTH_AraC"/>
    <property type="match status" value="1"/>
</dbReference>
<evidence type="ECO:0000313" key="7">
    <source>
        <dbReference type="EMBL" id="KAH7123660.1"/>
    </source>
</evidence>
<keyword evidence="8" id="KW-1185">Reference proteome</keyword>
<dbReference type="InterPro" id="IPR018060">
    <property type="entry name" value="HTH_AraC"/>
</dbReference>
<keyword evidence="2" id="KW-0489">Methyltransferase</keyword>
<keyword evidence="5" id="KW-0804">Transcription</keyword>
<protein>
    <recommendedName>
        <fullName evidence="6">HTH araC/xylS-type domain-containing protein</fullName>
    </recommendedName>
</protein>
<dbReference type="GO" id="GO:0008270">
    <property type="term" value="F:zinc ion binding"/>
    <property type="evidence" value="ECO:0007669"/>
    <property type="project" value="InterPro"/>
</dbReference>
<dbReference type="Gene3D" id="3.40.10.10">
    <property type="entry name" value="DNA Methylphosphotriester Repair Domain"/>
    <property type="match status" value="1"/>
</dbReference>
<dbReference type="GO" id="GO:0043565">
    <property type="term" value="F:sequence-specific DNA binding"/>
    <property type="evidence" value="ECO:0007669"/>
    <property type="project" value="InterPro"/>
</dbReference>
<reference evidence="7" key="1">
    <citation type="journal article" date="2021" name="Nat. Commun.">
        <title>Genetic determinants of endophytism in the Arabidopsis root mycobiome.</title>
        <authorList>
            <person name="Mesny F."/>
            <person name="Miyauchi S."/>
            <person name="Thiergart T."/>
            <person name="Pickel B."/>
            <person name="Atanasova L."/>
            <person name="Karlsson M."/>
            <person name="Huettel B."/>
            <person name="Barry K.W."/>
            <person name="Haridas S."/>
            <person name="Chen C."/>
            <person name="Bauer D."/>
            <person name="Andreopoulos W."/>
            <person name="Pangilinan J."/>
            <person name="LaButti K."/>
            <person name="Riley R."/>
            <person name="Lipzen A."/>
            <person name="Clum A."/>
            <person name="Drula E."/>
            <person name="Henrissat B."/>
            <person name="Kohler A."/>
            <person name="Grigoriev I.V."/>
            <person name="Martin F.M."/>
            <person name="Hacquard S."/>
        </authorList>
    </citation>
    <scope>NUCLEOTIDE SEQUENCE</scope>
    <source>
        <strain evidence="7">MPI-CAGE-CH-0243</strain>
    </source>
</reference>
<keyword evidence="3" id="KW-0805">Transcription regulation</keyword>
<dbReference type="Proteomes" id="UP000700596">
    <property type="component" value="Unassembled WGS sequence"/>
</dbReference>
<dbReference type="OrthoDB" id="2447880at2759"/>
<evidence type="ECO:0000256" key="3">
    <source>
        <dbReference type="ARBA" id="ARBA00023015"/>
    </source>
</evidence>
<evidence type="ECO:0000256" key="4">
    <source>
        <dbReference type="ARBA" id="ARBA00023159"/>
    </source>
</evidence>
<dbReference type="SUPFAM" id="SSF46689">
    <property type="entry name" value="Homeodomain-like"/>
    <property type="match status" value="1"/>
</dbReference>
<dbReference type="Pfam" id="PF02805">
    <property type="entry name" value="Ada_Zn_binding"/>
    <property type="match status" value="1"/>
</dbReference>
<comment type="caution">
    <text evidence="7">The sequence shown here is derived from an EMBL/GenBank/DDBJ whole genome shotgun (WGS) entry which is preliminary data.</text>
</comment>
<dbReference type="GO" id="GO:0008168">
    <property type="term" value="F:methyltransferase activity"/>
    <property type="evidence" value="ECO:0007669"/>
    <property type="project" value="UniProtKB-KW"/>
</dbReference>
<gene>
    <name evidence="7" type="ORF">B0J11DRAFT_318275</name>
</gene>
<proteinExistence type="predicted"/>
<dbReference type="InterPro" id="IPR035451">
    <property type="entry name" value="Ada-like_dom_sf"/>
</dbReference>
<dbReference type="PROSITE" id="PS01124">
    <property type="entry name" value="HTH_ARAC_FAMILY_2"/>
    <property type="match status" value="1"/>
</dbReference>
<dbReference type="Gene3D" id="1.10.10.60">
    <property type="entry name" value="Homeodomain-like"/>
    <property type="match status" value="1"/>
</dbReference>
<dbReference type="GO" id="GO:0006281">
    <property type="term" value="P:DNA repair"/>
    <property type="evidence" value="ECO:0007669"/>
    <property type="project" value="InterPro"/>
</dbReference>
<evidence type="ECO:0000256" key="2">
    <source>
        <dbReference type="ARBA" id="ARBA00022603"/>
    </source>
</evidence>
<dbReference type="AlphaFoldDB" id="A0A9P9DN05"/>
<evidence type="ECO:0000256" key="5">
    <source>
        <dbReference type="ARBA" id="ARBA00023163"/>
    </source>
</evidence>
<organism evidence="7 8">
    <name type="scientific">Dendryphion nanum</name>
    <dbReference type="NCBI Taxonomy" id="256645"/>
    <lineage>
        <taxon>Eukaryota</taxon>
        <taxon>Fungi</taxon>
        <taxon>Dikarya</taxon>
        <taxon>Ascomycota</taxon>
        <taxon>Pezizomycotina</taxon>
        <taxon>Dothideomycetes</taxon>
        <taxon>Pleosporomycetidae</taxon>
        <taxon>Pleosporales</taxon>
        <taxon>Torulaceae</taxon>
        <taxon>Dendryphion</taxon>
    </lineage>
</organism>
<dbReference type="SUPFAM" id="SSF57884">
    <property type="entry name" value="Ada DNA repair protein, N-terminal domain (N-Ada 10)"/>
    <property type="match status" value="1"/>
</dbReference>
<evidence type="ECO:0000259" key="6">
    <source>
        <dbReference type="PROSITE" id="PS01124"/>
    </source>
</evidence>